<dbReference type="OrthoDB" id="4368012at2759"/>
<reference evidence="2" key="2">
    <citation type="journal article" date="2023" name="IMA Fungus">
        <title>Comparative genomic study of the Penicillium genus elucidates a diverse pangenome and 15 lateral gene transfer events.</title>
        <authorList>
            <person name="Petersen C."/>
            <person name="Sorensen T."/>
            <person name="Nielsen M.R."/>
            <person name="Sondergaard T.E."/>
            <person name="Sorensen J.L."/>
            <person name="Fitzpatrick D.A."/>
            <person name="Frisvad J.C."/>
            <person name="Nielsen K.L."/>
        </authorList>
    </citation>
    <scope>NUCLEOTIDE SEQUENCE</scope>
    <source>
        <strain evidence="2">IBT 30069</strain>
    </source>
</reference>
<comment type="caution">
    <text evidence="2">The sequence shown here is derived from an EMBL/GenBank/DDBJ whole genome shotgun (WGS) entry which is preliminary data.</text>
</comment>
<keyword evidence="3" id="KW-1185">Reference proteome</keyword>
<dbReference type="AlphaFoldDB" id="A0A9W9FJ40"/>
<dbReference type="Proteomes" id="UP001149165">
    <property type="component" value="Unassembled WGS sequence"/>
</dbReference>
<evidence type="ECO:0000256" key="1">
    <source>
        <dbReference type="SAM" id="MobiDB-lite"/>
    </source>
</evidence>
<organism evidence="2 3">
    <name type="scientific">Penicillium angulare</name>
    <dbReference type="NCBI Taxonomy" id="116970"/>
    <lineage>
        <taxon>Eukaryota</taxon>
        <taxon>Fungi</taxon>
        <taxon>Dikarya</taxon>
        <taxon>Ascomycota</taxon>
        <taxon>Pezizomycotina</taxon>
        <taxon>Eurotiomycetes</taxon>
        <taxon>Eurotiomycetidae</taxon>
        <taxon>Eurotiales</taxon>
        <taxon>Aspergillaceae</taxon>
        <taxon>Penicillium</taxon>
    </lineage>
</organism>
<dbReference type="EMBL" id="JAPQKH010000004">
    <property type="protein sequence ID" value="KAJ5101166.1"/>
    <property type="molecule type" value="Genomic_DNA"/>
</dbReference>
<feature type="compositionally biased region" description="Basic and acidic residues" evidence="1">
    <location>
        <begin position="109"/>
        <end position="118"/>
    </location>
</feature>
<protein>
    <recommendedName>
        <fullName evidence="4">Protein kinase domain-containing protein</fullName>
    </recommendedName>
</protein>
<name>A0A9W9FJ40_9EURO</name>
<gene>
    <name evidence="2" type="ORF">N7456_007218</name>
</gene>
<reference evidence="2" key="1">
    <citation type="submission" date="2022-11" db="EMBL/GenBank/DDBJ databases">
        <authorList>
            <person name="Petersen C."/>
        </authorList>
    </citation>
    <scope>NUCLEOTIDE SEQUENCE</scope>
    <source>
        <strain evidence="2">IBT 30069</strain>
    </source>
</reference>
<sequence length="367" mass="41808">MEETIADLRRQLEQEKKAREDAERRLHGNTLFSIMRQRHHSLSEAIQVENDATLATQDDVTDPVDRHFPKCITPCDEFSRLQRKICPRENLETVRSESRQTSNYRASHRKPEPKEHNTRSRARAGASVRFQAAISTPTKLRADSSDGDENQYFQSTPEAPRKQVSRGESSRNKSHEQQTCGGYGKAGAGQHSLRNDRATVAYCTIDCIHGIVNRGPLDEQCPNLQTHQRHSSGHSHSIDSTEFVRRLHDQLVENADKGFEQLHIGGRTGFLLKATLFSHGYTVIIKATTAENQHRLQEEVKNYDRLTSLQGRQIPVCLGAFELRIELVPRSNNGTYDDLELVWNATSTYRQRPEFYFLQPNAQGSFS</sequence>
<evidence type="ECO:0000313" key="3">
    <source>
        <dbReference type="Proteomes" id="UP001149165"/>
    </source>
</evidence>
<feature type="region of interest" description="Disordered" evidence="1">
    <location>
        <begin position="91"/>
        <end position="191"/>
    </location>
</feature>
<proteinExistence type="predicted"/>
<accession>A0A9W9FJ40</accession>
<evidence type="ECO:0008006" key="4">
    <source>
        <dbReference type="Google" id="ProtNLM"/>
    </source>
</evidence>
<evidence type="ECO:0000313" key="2">
    <source>
        <dbReference type="EMBL" id="KAJ5101166.1"/>
    </source>
</evidence>